<evidence type="ECO:0000256" key="3">
    <source>
        <dbReference type="ARBA" id="ARBA00023134"/>
    </source>
</evidence>
<dbReference type="OrthoDB" id="245989at2759"/>
<dbReference type="PANTHER" id="PTHR47981:SF39">
    <property type="entry name" value="RAS-RELATED PROTEIN RAB"/>
    <property type="match status" value="1"/>
</dbReference>
<dbReference type="SMART" id="SM00173">
    <property type="entry name" value="RAS"/>
    <property type="match status" value="1"/>
</dbReference>
<dbReference type="PROSITE" id="PS51421">
    <property type="entry name" value="RAS"/>
    <property type="match status" value="1"/>
</dbReference>
<dbReference type="AlphaFoldDB" id="A0A7J7KQQ4"/>
<protein>
    <recommendedName>
        <fullName evidence="6">Ras-related protein Rab</fullName>
    </recommendedName>
</protein>
<dbReference type="PROSITE" id="PS51419">
    <property type="entry name" value="RAB"/>
    <property type="match status" value="1"/>
</dbReference>
<keyword evidence="5 6" id="KW-0636">Prenylation</keyword>
<dbReference type="NCBIfam" id="TIGR00231">
    <property type="entry name" value="small_GTP"/>
    <property type="match status" value="1"/>
</dbReference>
<organism evidence="7 8">
    <name type="scientific">Bugula neritina</name>
    <name type="common">Brown bryozoan</name>
    <name type="synonym">Sertularia neritina</name>
    <dbReference type="NCBI Taxonomy" id="10212"/>
    <lineage>
        <taxon>Eukaryota</taxon>
        <taxon>Metazoa</taxon>
        <taxon>Spiralia</taxon>
        <taxon>Lophotrochozoa</taxon>
        <taxon>Bryozoa</taxon>
        <taxon>Gymnolaemata</taxon>
        <taxon>Cheilostomatida</taxon>
        <taxon>Flustrina</taxon>
        <taxon>Buguloidea</taxon>
        <taxon>Bugulidae</taxon>
        <taxon>Bugula</taxon>
    </lineage>
</organism>
<accession>A0A7J7KQQ4</accession>
<dbReference type="GO" id="GO:0005525">
    <property type="term" value="F:GTP binding"/>
    <property type="evidence" value="ECO:0007669"/>
    <property type="project" value="UniProtKB-UniRule"/>
</dbReference>
<dbReference type="GO" id="GO:0003924">
    <property type="term" value="F:GTPase activity"/>
    <property type="evidence" value="ECO:0007669"/>
    <property type="project" value="UniProtKB-UniRule"/>
</dbReference>
<evidence type="ECO:0000256" key="4">
    <source>
        <dbReference type="ARBA" id="ARBA00023288"/>
    </source>
</evidence>
<dbReference type="InterPro" id="IPR030697">
    <property type="entry name" value="Rab29/Rab38/Rab32"/>
</dbReference>
<evidence type="ECO:0000256" key="6">
    <source>
        <dbReference type="RuleBase" id="RU367128"/>
    </source>
</evidence>
<keyword evidence="3 6" id="KW-0342">GTP-binding</keyword>
<dbReference type="InterPro" id="IPR005225">
    <property type="entry name" value="Small_GTP-bd"/>
</dbReference>
<keyword evidence="4 6" id="KW-0449">Lipoprotein</keyword>
<dbReference type="GO" id="GO:0016020">
    <property type="term" value="C:membrane"/>
    <property type="evidence" value="ECO:0007669"/>
    <property type="project" value="UniProtKB-SubCell"/>
</dbReference>
<evidence type="ECO:0000256" key="1">
    <source>
        <dbReference type="ARBA" id="ARBA00006270"/>
    </source>
</evidence>
<dbReference type="PRINTS" id="PR00449">
    <property type="entry name" value="RASTRNSFRMNG"/>
</dbReference>
<dbReference type="GO" id="GO:0005802">
    <property type="term" value="C:trans-Golgi network"/>
    <property type="evidence" value="ECO:0007669"/>
    <property type="project" value="UniProtKB-UniRule"/>
</dbReference>
<comment type="subcellular location">
    <subcellularLocation>
        <location evidence="6">Membrane</location>
        <topology evidence="6">Lipid-anchor</topology>
    </subcellularLocation>
</comment>
<keyword evidence="8" id="KW-1185">Reference proteome</keyword>
<dbReference type="SMART" id="SM00174">
    <property type="entry name" value="RHO"/>
    <property type="match status" value="1"/>
</dbReference>
<dbReference type="Pfam" id="PF00071">
    <property type="entry name" value="Ras"/>
    <property type="match status" value="1"/>
</dbReference>
<dbReference type="FunFam" id="3.40.50.300:FF:000222">
    <property type="entry name" value="RAB32, member RAS oncogene family"/>
    <property type="match status" value="1"/>
</dbReference>
<dbReference type="GO" id="GO:0090385">
    <property type="term" value="P:phagosome-lysosome fusion"/>
    <property type="evidence" value="ECO:0007669"/>
    <property type="project" value="TreeGrafter"/>
</dbReference>
<name>A0A7J7KQQ4_BUGNE</name>
<dbReference type="PANTHER" id="PTHR47981">
    <property type="entry name" value="RAB FAMILY"/>
    <property type="match status" value="1"/>
</dbReference>
<keyword evidence="2 6" id="KW-0547">Nucleotide-binding</keyword>
<comment type="caution">
    <text evidence="7">The sequence shown here is derived from an EMBL/GenBank/DDBJ whole genome shotgun (WGS) entry which is preliminary data.</text>
</comment>
<dbReference type="CDD" id="cd04107">
    <property type="entry name" value="Rab32_Rab38"/>
    <property type="match status" value="1"/>
</dbReference>
<dbReference type="Gene3D" id="3.40.50.300">
    <property type="entry name" value="P-loop containing nucleotide triphosphate hydrolases"/>
    <property type="match status" value="1"/>
</dbReference>
<reference evidence="7" key="1">
    <citation type="submission" date="2020-06" db="EMBL/GenBank/DDBJ databases">
        <title>Draft genome of Bugula neritina, a colonial animal packing powerful symbionts and potential medicines.</title>
        <authorList>
            <person name="Rayko M."/>
        </authorList>
    </citation>
    <scope>NUCLEOTIDE SEQUENCE [LARGE SCALE GENOMIC DNA]</scope>
    <source>
        <strain evidence="7">Kwan_BN1</strain>
    </source>
</reference>
<dbReference type="GO" id="GO:0005764">
    <property type="term" value="C:lysosome"/>
    <property type="evidence" value="ECO:0007669"/>
    <property type="project" value="TreeGrafter"/>
</dbReference>
<evidence type="ECO:0000313" key="8">
    <source>
        <dbReference type="Proteomes" id="UP000593567"/>
    </source>
</evidence>
<comment type="similarity">
    <text evidence="1 6">Belongs to the small GTPase superfamily. Rab family.</text>
</comment>
<dbReference type="EMBL" id="VXIV02000138">
    <property type="protein sequence ID" value="KAF6040502.1"/>
    <property type="molecule type" value="Genomic_DNA"/>
</dbReference>
<sequence length="219" mass="24877">MAQGEAKSEYLFKILVIGELGAGKTSIIKRYVHQYFSQHYRATIGVDFALKIIKWDDNTIIRVQLWDIAGQERFGNMTRVYFKEAVGCILVFDVTRPASFEAVKKWKLDLDTKVQLPNGGRIPCVLLGNKCDQAREGFFQTHEQMDSYCKDNGFIGWFATSAKENIRIDESVNFLFSKVLENAMNDTSLNESDNDRIDLGQTGITRRVQAAPVNANIQH</sequence>
<dbReference type="SMART" id="SM00175">
    <property type="entry name" value="RAB"/>
    <property type="match status" value="1"/>
</dbReference>
<dbReference type="Proteomes" id="UP000593567">
    <property type="component" value="Unassembled WGS sequence"/>
</dbReference>
<gene>
    <name evidence="7" type="ORF">EB796_001215</name>
</gene>
<comment type="function">
    <text evidence="6">The small GTPases Rab are key regulators in vesicle trafficking.</text>
</comment>
<dbReference type="SUPFAM" id="SSF52540">
    <property type="entry name" value="P-loop containing nucleoside triphosphate hydrolases"/>
    <property type="match status" value="1"/>
</dbReference>
<evidence type="ECO:0000256" key="5">
    <source>
        <dbReference type="ARBA" id="ARBA00023289"/>
    </source>
</evidence>
<proteinExistence type="inferred from homology"/>
<keyword evidence="6" id="KW-0472">Membrane</keyword>
<dbReference type="GO" id="GO:0005770">
    <property type="term" value="C:late endosome"/>
    <property type="evidence" value="ECO:0007669"/>
    <property type="project" value="TreeGrafter"/>
</dbReference>
<evidence type="ECO:0000313" key="7">
    <source>
        <dbReference type="EMBL" id="KAF6040502.1"/>
    </source>
</evidence>
<dbReference type="InterPro" id="IPR001806">
    <property type="entry name" value="Small_GTPase"/>
</dbReference>
<dbReference type="SMART" id="SM00176">
    <property type="entry name" value="RAN"/>
    <property type="match status" value="1"/>
</dbReference>
<dbReference type="GO" id="GO:0008333">
    <property type="term" value="P:endosome to lysosome transport"/>
    <property type="evidence" value="ECO:0007669"/>
    <property type="project" value="TreeGrafter"/>
</dbReference>
<dbReference type="InterPro" id="IPR027417">
    <property type="entry name" value="P-loop_NTPase"/>
</dbReference>
<dbReference type="GO" id="GO:0045335">
    <property type="term" value="C:phagocytic vesicle"/>
    <property type="evidence" value="ECO:0007669"/>
    <property type="project" value="TreeGrafter"/>
</dbReference>
<evidence type="ECO:0000256" key="2">
    <source>
        <dbReference type="ARBA" id="ARBA00022741"/>
    </source>
</evidence>